<dbReference type="Pfam" id="PF00672">
    <property type="entry name" value="HAMP"/>
    <property type="match status" value="1"/>
</dbReference>
<dbReference type="Pfam" id="PF12860">
    <property type="entry name" value="PAS_7"/>
    <property type="match status" value="1"/>
</dbReference>
<name>A0A5R9J5Y6_9PROT</name>
<keyword evidence="6" id="KW-1185">Reference proteome</keyword>
<dbReference type="RefSeq" id="WP_138325046.1">
    <property type="nucleotide sequence ID" value="NZ_VCDI01000002.1"/>
</dbReference>
<dbReference type="SUPFAM" id="SSF55785">
    <property type="entry name" value="PYP-like sensor domain (PAS domain)"/>
    <property type="match status" value="1"/>
</dbReference>
<evidence type="ECO:0000259" key="2">
    <source>
        <dbReference type="PROSITE" id="PS50883"/>
    </source>
</evidence>
<evidence type="ECO:0000313" key="5">
    <source>
        <dbReference type="EMBL" id="TLU72972.1"/>
    </source>
</evidence>
<dbReference type="PROSITE" id="PS50885">
    <property type="entry name" value="HAMP"/>
    <property type="match status" value="1"/>
</dbReference>
<dbReference type="CDD" id="cd01949">
    <property type="entry name" value="GGDEF"/>
    <property type="match status" value="1"/>
</dbReference>
<dbReference type="PROSITE" id="PS50887">
    <property type="entry name" value="GGDEF"/>
    <property type="match status" value="1"/>
</dbReference>
<dbReference type="SMART" id="SM00052">
    <property type="entry name" value="EAL"/>
    <property type="match status" value="1"/>
</dbReference>
<dbReference type="Pfam" id="PF00563">
    <property type="entry name" value="EAL"/>
    <property type="match status" value="1"/>
</dbReference>
<sequence>MPIRAKILSGCLALTLLTALLGIFAERAERRLGTVAFDIYDNAFMSVSYLREAQLDFAALTAGHAAAGTSAAATAAGGRGVTEIAQEVLDDLDVVQARAMSPAGRQEAGALRLRIDRLLPRLAQDPAGAVQVGKAFDHLVETFAGDGFSYRRNAGRMVASQRRQTWTALALSLAAALAITVLITRLIVPPLWRAVRIAEAIAGGRLDNPIEATGRDETASLLRALSAMQASIASGMRRIQALMDQQRASHAGEIAAQHAQMQAALANMNQGLCLFAADGTLSVANARFAEMFGEPVLGGTCDQVLRAAGLDALIDNAREGKLEVFSCELADGRHLAVSQHPIAGGGWVATYEDVSERRATELRLAHMARHDLLTGLPNRLMFEEHLREALAGLGPMDGVAVLCLDLDRFKLVNDTLGHGIGDGLLKLVAARLRGCVREEDLVVRLGGDEFAIIQVSRGQELKGPALLAPRIMEQPQEVTMLAQRAIETLSQPFEVEQHQIAIGCSVGIALSSDSSLSDGGQGMNWLPDPQTLLKGADLALYRAKADGRGNFQFFAREMDTRMQARRRLEQDLRLAVRTGQFELYYQPLMESGAGLSGFEALLRWNHPERGLISPTEFIPLAEEVGLISAIGRWAMQRACADAASWPSNLKVAVNLSPLQFRPGLAAEVAEALQACGLPASRLELEITESVLLQDDDAVLAILHRIRALGVRIAMDDFGTGYSSLGYLRRFPFDKIKIDQSFVRGMTEQADCLAIVRAVIGLGRSLGIAIHAEGVETAAQHQALLREGCDELQGYLFSRPRPASEIAGMVQRLGIGILPGQHEEPASRLAV</sequence>
<dbReference type="PANTHER" id="PTHR44757:SF2">
    <property type="entry name" value="BIOFILM ARCHITECTURE MAINTENANCE PROTEIN MBAA"/>
    <property type="match status" value="1"/>
</dbReference>
<dbReference type="Pfam" id="PF00990">
    <property type="entry name" value="GGDEF"/>
    <property type="match status" value="1"/>
</dbReference>
<dbReference type="CDD" id="cd01948">
    <property type="entry name" value="EAL"/>
    <property type="match status" value="1"/>
</dbReference>
<dbReference type="Gene3D" id="3.30.450.20">
    <property type="entry name" value="PAS domain"/>
    <property type="match status" value="1"/>
</dbReference>
<dbReference type="InterPro" id="IPR035919">
    <property type="entry name" value="EAL_sf"/>
</dbReference>
<comment type="caution">
    <text evidence="5">The sequence shown here is derived from an EMBL/GenBank/DDBJ whole genome shotgun (WGS) entry which is preliminary data.</text>
</comment>
<keyword evidence="1" id="KW-1133">Transmembrane helix</keyword>
<evidence type="ECO:0000259" key="3">
    <source>
        <dbReference type="PROSITE" id="PS50885"/>
    </source>
</evidence>
<dbReference type="SUPFAM" id="SSF158472">
    <property type="entry name" value="HAMP domain-like"/>
    <property type="match status" value="1"/>
</dbReference>
<dbReference type="SUPFAM" id="SSF141868">
    <property type="entry name" value="EAL domain-like"/>
    <property type="match status" value="1"/>
</dbReference>
<dbReference type="EMBL" id="VCDI01000002">
    <property type="protein sequence ID" value="TLU72972.1"/>
    <property type="molecule type" value="Genomic_DNA"/>
</dbReference>
<feature type="transmembrane region" description="Helical" evidence="1">
    <location>
        <begin position="166"/>
        <end position="188"/>
    </location>
</feature>
<organism evidence="5 6">
    <name type="scientific">Lichenicoccus roseus</name>
    <dbReference type="NCBI Taxonomy" id="2683649"/>
    <lineage>
        <taxon>Bacteria</taxon>
        <taxon>Pseudomonadati</taxon>
        <taxon>Pseudomonadota</taxon>
        <taxon>Alphaproteobacteria</taxon>
        <taxon>Acetobacterales</taxon>
        <taxon>Acetobacteraceae</taxon>
        <taxon>Lichenicoccus</taxon>
    </lineage>
</organism>
<dbReference type="InterPro" id="IPR001633">
    <property type="entry name" value="EAL_dom"/>
</dbReference>
<reference evidence="5 6" key="1">
    <citation type="submission" date="2019-05" db="EMBL/GenBank/DDBJ databases">
        <authorList>
            <person name="Pankratov T."/>
            <person name="Grouzdev D."/>
        </authorList>
    </citation>
    <scope>NUCLEOTIDE SEQUENCE [LARGE SCALE GENOMIC DNA]</scope>
    <source>
        <strain evidence="5 6">KEBCLARHB70R</strain>
    </source>
</reference>
<evidence type="ECO:0000313" key="6">
    <source>
        <dbReference type="Proteomes" id="UP000305654"/>
    </source>
</evidence>
<evidence type="ECO:0000256" key="1">
    <source>
        <dbReference type="SAM" id="Phobius"/>
    </source>
</evidence>
<dbReference type="SMART" id="SM00267">
    <property type="entry name" value="GGDEF"/>
    <property type="match status" value="1"/>
</dbReference>
<accession>A0A5R9J5Y6</accession>
<dbReference type="Gene3D" id="3.20.20.450">
    <property type="entry name" value="EAL domain"/>
    <property type="match status" value="1"/>
</dbReference>
<dbReference type="OrthoDB" id="9814202at2"/>
<dbReference type="NCBIfam" id="TIGR00254">
    <property type="entry name" value="GGDEF"/>
    <property type="match status" value="1"/>
</dbReference>
<dbReference type="Gene3D" id="3.30.70.270">
    <property type="match status" value="1"/>
</dbReference>
<dbReference type="InterPro" id="IPR035965">
    <property type="entry name" value="PAS-like_dom_sf"/>
</dbReference>
<dbReference type="InterPro" id="IPR029787">
    <property type="entry name" value="Nucleotide_cyclase"/>
</dbReference>
<dbReference type="GO" id="GO:0016020">
    <property type="term" value="C:membrane"/>
    <property type="evidence" value="ECO:0007669"/>
    <property type="project" value="InterPro"/>
</dbReference>
<dbReference type="PROSITE" id="PS50883">
    <property type="entry name" value="EAL"/>
    <property type="match status" value="1"/>
</dbReference>
<keyword evidence="1" id="KW-0812">Transmembrane</keyword>
<dbReference type="Gene3D" id="6.10.340.10">
    <property type="match status" value="1"/>
</dbReference>
<dbReference type="SUPFAM" id="SSF55073">
    <property type="entry name" value="Nucleotide cyclase"/>
    <property type="match status" value="1"/>
</dbReference>
<keyword evidence="1" id="KW-0472">Membrane</keyword>
<dbReference type="InterPro" id="IPR003660">
    <property type="entry name" value="HAMP_dom"/>
</dbReference>
<dbReference type="SMART" id="SM00304">
    <property type="entry name" value="HAMP"/>
    <property type="match status" value="1"/>
</dbReference>
<dbReference type="InterPro" id="IPR000160">
    <property type="entry name" value="GGDEF_dom"/>
</dbReference>
<evidence type="ECO:0000259" key="4">
    <source>
        <dbReference type="PROSITE" id="PS50887"/>
    </source>
</evidence>
<dbReference type="AlphaFoldDB" id="A0A5R9J5Y6"/>
<dbReference type="Proteomes" id="UP000305654">
    <property type="component" value="Unassembled WGS sequence"/>
</dbReference>
<feature type="domain" description="EAL" evidence="2">
    <location>
        <begin position="565"/>
        <end position="813"/>
    </location>
</feature>
<dbReference type="GO" id="GO:0007165">
    <property type="term" value="P:signal transduction"/>
    <property type="evidence" value="ECO:0007669"/>
    <property type="project" value="InterPro"/>
</dbReference>
<proteinExistence type="predicted"/>
<dbReference type="PANTHER" id="PTHR44757">
    <property type="entry name" value="DIGUANYLATE CYCLASE DGCP"/>
    <property type="match status" value="1"/>
</dbReference>
<protein>
    <submittedName>
        <fullName evidence="5">EAL domain-containing protein</fullName>
    </submittedName>
</protein>
<dbReference type="InterPro" id="IPR043128">
    <property type="entry name" value="Rev_trsase/Diguanyl_cyclase"/>
</dbReference>
<gene>
    <name evidence="5" type="ORF">FE263_05845</name>
</gene>
<feature type="domain" description="GGDEF" evidence="4">
    <location>
        <begin position="397"/>
        <end position="556"/>
    </location>
</feature>
<dbReference type="CDD" id="cd06225">
    <property type="entry name" value="HAMP"/>
    <property type="match status" value="1"/>
</dbReference>
<feature type="domain" description="HAMP" evidence="3">
    <location>
        <begin position="185"/>
        <end position="237"/>
    </location>
</feature>
<dbReference type="InterPro" id="IPR052155">
    <property type="entry name" value="Biofilm_reg_signaling"/>
</dbReference>